<dbReference type="PANTHER" id="PTHR44688">
    <property type="entry name" value="DNA-BINDING TRANSCRIPTIONAL ACTIVATOR DEVR_DOSR"/>
    <property type="match status" value="1"/>
</dbReference>
<keyword evidence="1" id="KW-0805">Transcription regulation</keyword>
<evidence type="ECO:0000259" key="4">
    <source>
        <dbReference type="PROSITE" id="PS50043"/>
    </source>
</evidence>
<dbReference type="Proteomes" id="UP000253104">
    <property type="component" value="Chromosome mHSR5_B"/>
</dbReference>
<dbReference type="AlphaFoldDB" id="A0A2Z5N5Q4"/>
<dbReference type="PRINTS" id="PR00038">
    <property type="entry name" value="HTHLUXR"/>
</dbReference>
<dbReference type="GO" id="GO:0003677">
    <property type="term" value="F:DNA binding"/>
    <property type="evidence" value="ECO:0007669"/>
    <property type="project" value="UniProtKB-KW"/>
</dbReference>
<evidence type="ECO:0000313" key="6">
    <source>
        <dbReference type="Proteomes" id="UP000253104"/>
    </source>
</evidence>
<dbReference type="InterPro" id="IPR036388">
    <property type="entry name" value="WH-like_DNA-bd_sf"/>
</dbReference>
<keyword evidence="2" id="KW-0238">DNA-binding</keyword>
<gene>
    <name evidence="5" type="ORF">CUJ89_32240</name>
</gene>
<dbReference type="Pfam" id="PF00196">
    <property type="entry name" value="GerE"/>
    <property type="match status" value="1"/>
</dbReference>
<dbReference type="PROSITE" id="PS50043">
    <property type="entry name" value="HTH_LUXR_2"/>
    <property type="match status" value="1"/>
</dbReference>
<keyword evidence="3" id="KW-0804">Transcription</keyword>
<dbReference type="PROSITE" id="PS00622">
    <property type="entry name" value="HTH_LUXR_1"/>
    <property type="match status" value="1"/>
</dbReference>
<dbReference type="InterPro" id="IPR016032">
    <property type="entry name" value="Sig_transdc_resp-reg_C-effctor"/>
</dbReference>
<organism evidence="5 6">
    <name type="scientific">Burkholderia pyrrocinia</name>
    <name type="common">Pseudomonas pyrrocinia</name>
    <dbReference type="NCBI Taxonomy" id="60550"/>
    <lineage>
        <taxon>Bacteria</taxon>
        <taxon>Pseudomonadati</taxon>
        <taxon>Pseudomonadota</taxon>
        <taxon>Betaproteobacteria</taxon>
        <taxon>Burkholderiales</taxon>
        <taxon>Burkholderiaceae</taxon>
        <taxon>Burkholderia</taxon>
        <taxon>Burkholderia cepacia complex</taxon>
    </lineage>
</organism>
<dbReference type="OrthoDB" id="561214at2"/>
<dbReference type="RefSeq" id="WP_114181269.1">
    <property type="nucleotide sequence ID" value="NZ_CP024903.1"/>
</dbReference>
<dbReference type="InterPro" id="IPR000792">
    <property type="entry name" value="Tscrpt_reg_LuxR_C"/>
</dbReference>
<feature type="domain" description="HTH luxR-type" evidence="4">
    <location>
        <begin position="164"/>
        <end position="229"/>
    </location>
</feature>
<dbReference type="GO" id="GO:0006355">
    <property type="term" value="P:regulation of DNA-templated transcription"/>
    <property type="evidence" value="ECO:0007669"/>
    <property type="project" value="InterPro"/>
</dbReference>
<sequence>MLVEVSRFRESQEFALQTVNFARSMLNCSAAVFTWLDSHDQLLPHTQMGWPEETIKDYYTVFASADPLNVYRLIKQRATVVTLKGTKRDDQHSNWSDYQRKYGLVDEVGFLFWAGDTPLACLSVIKKQGDSPFSTPEPFGQMYDYMQHSFSMLASVKKVQADHVLRNEYFLTERELGVASLMTAGLSNKDIAETLGIELATVKSHVIRILGKLGIDSRTQLAAFSADLGTPATK</sequence>
<dbReference type="SUPFAM" id="SSF46894">
    <property type="entry name" value="C-terminal effector domain of the bipartite response regulators"/>
    <property type="match status" value="1"/>
</dbReference>
<dbReference type="EMBL" id="CP024903">
    <property type="protein sequence ID" value="AXF24901.1"/>
    <property type="molecule type" value="Genomic_DNA"/>
</dbReference>
<reference evidence="5 6" key="1">
    <citation type="journal article" date="2018" name="ISME J.">
        <title>Involvement of Burkholderiaceae and sulfurous volatiles in disease-suppressive soils.</title>
        <authorList>
            <person name="Carrion V.J."/>
            <person name="Cordovez V."/>
            <person name="Tyc O."/>
            <person name="Etalo D.W."/>
            <person name="de Bruijn I."/>
            <person name="de Jager V.C."/>
            <person name="Medema M.H."/>
            <person name="Eberl L."/>
            <person name="Raaijmakers J.M."/>
        </authorList>
    </citation>
    <scope>NUCLEOTIDE SEQUENCE [LARGE SCALE GENOMIC DNA]</scope>
    <source>
        <strain evidence="6">mHSR5</strain>
    </source>
</reference>
<dbReference type="PANTHER" id="PTHR44688:SF16">
    <property type="entry name" value="DNA-BINDING TRANSCRIPTIONAL ACTIVATOR DEVR_DOSR"/>
    <property type="match status" value="1"/>
</dbReference>
<proteinExistence type="predicted"/>
<dbReference type="CDD" id="cd06170">
    <property type="entry name" value="LuxR_C_like"/>
    <property type="match status" value="1"/>
</dbReference>
<evidence type="ECO:0000256" key="3">
    <source>
        <dbReference type="ARBA" id="ARBA00023163"/>
    </source>
</evidence>
<accession>A0A2Z5N5Q4</accession>
<evidence type="ECO:0000256" key="1">
    <source>
        <dbReference type="ARBA" id="ARBA00023015"/>
    </source>
</evidence>
<evidence type="ECO:0000256" key="2">
    <source>
        <dbReference type="ARBA" id="ARBA00023125"/>
    </source>
</evidence>
<evidence type="ECO:0000313" key="5">
    <source>
        <dbReference type="EMBL" id="AXF24901.1"/>
    </source>
</evidence>
<name>A0A2Z5N5Q4_BURPY</name>
<protein>
    <recommendedName>
        <fullName evidence="4">HTH luxR-type domain-containing protein</fullName>
    </recommendedName>
</protein>
<dbReference type="SMART" id="SM00421">
    <property type="entry name" value="HTH_LUXR"/>
    <property type="match status" value="1"/>
</dbReference>
<dbReference type="Gene3D" id="1.10.10.10">
    <property type="entry name" value="Winged helix-like DNA-binding domain superfamily/Winged helix DNA-binding domain"/>
    <property type="match status" value="1"/>
</dbReference>